<evidence type="ECO:0000313" key="3">
    <source>
        <dbReference type="Proteomes" id="UP000000560"/>
    </source>
</evidence>
<dbReference type="KEGG" id="ani:ANIA_11381"/>
<dbReference type="InParanoid" id="C8VI46"/>
<proteinExistence type="predicted"/>
<reference evidence="3" key="2">
    <citation type="journal article" date="2009" name="Fungal Genet. Biol.">
        <title>The 2008 update of the Aspergillus nidulans genome annotation: a community effort.</title>
        <authorList>
            <person name="Wortman J.R."/>
            <person name="Gilsenan J.M."/>
            <person name="Joardar V."/>
            <person name="Deegan J."/>
            <person name="Clutterbuck J."/>
            <person name="Andersen M.R."/>
            <person name="Archer D."/>
            <person name="Bencina M."/>
            <person name="Braus G."/>
            <person name="Coutinho P."/>
            <person name="von Dohren H."/>
            <person name="Doonan J."/>
            <person name="Driessen A.J."/>
            <person name="Durek P."/>
            <person name="Espeso E."/>
            <person name="Fekete E."/>
            <person name="Flipphi M."/>
            <person name="Estrada C.G."/>
            <person name="Geysens S."/>
            <person name="Goldman G."/>
            <person name="de Groot P.W."/>
            <person name="Hansen K."/>
            <person name="Harris S.D."/>
            <person name="Heinekamp T."/>
            <person name="Helmstaedt K."/>
            <person name="Henrissat B."/>
            <person name="Hofmann G."/>
            <person name="Homan T."/>
            <person name="Horio T."/>
            <person name="Horiuchi H."/>
            <person name="James S."/>
            <person name="Jones M."/>
            <person name="Karaffa L."/>
            <person name="Karanyi Z."/>
            <person name="Kato M."/>
            <person name="Keller N."/>
            <person name="Kelly D.E."/>
            <person name="Kiel J.A."/>
            <person name="Kim J.M."/>
            <person name="van der Klei I.J."/>
            <person name="Klis F.M."/>
            <person name="Kovalchuk A."/>
            <person name="Krasevec N."/>
            <person name="Kubicek C.P."/>
            <person name="Liu B."/>
            <person name="Maccabe A."/>
            <person name="Meyer V."/>
            <person name="Mirabito P."/>
            <person name="Miskei M."/>
            <person name="Mos M."/>
            <person name="Mullins J."/>
            <person name="Nelson D.R."/>
            <person name="Nielsen J."/>
            <person name="Oakley B.R."/>
            <person name="Osmani S.A."/>
            <person name="Pakula T."/>
            <person name="Paszewski A."/>
            <person name="Paulsen I."/>
            <person name="Pilsyk S."/>
            <person name="Pocsi I."/>
            <person name="Punt P.J."/>
            <person name="Ram A.F."/>
            <person name="Ren Q."/>
            <person name="Robellet X."/>
            <person name="Robson G."/>
            <person name="Seiboth B."/>
            <person name="van Solingen P."/>
            <person name="Specht T."/>
            <person name="Sun J."/>
            <person name="Taheri-Talesh N."/>
            <person name="Takeshita N."/>
            <person name="Ussery D."/>
            <person name="vanKuyk P.A."/>
            <person name="Visser H."/>
            <person name="van de Vondervoort P.J."/>
            <person name="de Vries R.P."/>
            <person name="Walton J."/>
            <person name="Xiang X."/>
            <person name="Xiong Y."/>
            <person name="Zeng A.P."/>
            <person name="Brandt B.W."/>
            <person name="Cornell M.J."/>
            <person name="van den Hondel C.A."/>
            <person name="Visser J."/>
            <person name="Oliver S.G."/>
            <person name="Turner G."/>
        </authorList>
    </citation>
    <scope>GENOME REANNOTATION</scope>
    <source>
        <strain evidence="3">FGSC A4 / ATCC 38163 / CBS 112.46 / NRRL 194 / M139</strain>
    </source>
</reference>
<feature type="signal peptide" evidence="1">
    <location>
        <begin position="1"/>
        <end position="19"/>
    </location>
</feature>
<organism evidence="2 3">
    <name type="scientific">Emericella nidulans (strain FGSC A4 / ATCC 38163 / CBS 112.46 / NRRL 194 / M139)</name>
    <name type="common">Aspergillus nidulans</name>
    <dbReference type="NCBI Taxonomy" id="227321"/>
    <lineage>
        <taxon>Eukaryota</taxon>
        <taxon>Fungi</taxon>
        <taxon>Dikarya</taxon>
        <taxon>Ascomycota</taxon>
        <taxon>Pezizomycotina</taxon>
        <taxon>Eurotiomycetes</taxon>
        <taxon>Eurotiomycetidae</taxon>
        <taxon>Eurotiales</taxon>
        <taxon>Aspergillaceae</taxon>
        <taxon>Aspergillus</taxon>
        <taxon>Aspergillus subgen. Nidulantes</taxon>
    </lineage>
</organism>
<keyword evidence="1" id="KW-0732">Signal</keyword>
<dbReference type="HOGENOM" id="CLU_3032319_0_0_1"/>
<keyword evidence="3" id="KW-1185">Reference proteome</keyword>
<dbReference type="AlphaFoldDB" id="C8VI46"/>
<dbReference type="RefSeq" id="XP_050468422.1">
    <property type="nucleotide sequence ID" value="XM_050612509.1"/>
</dbReference>
<name>C8VI46_EMENI</name>
<dbReference type="GeneID" id="74896977"/>
<protein>
    <submittedName>
        <fullName evidence="2">Uncharacterized protein</fullName>
    </submittedName>
</protein>
<dbReference type="EMBL" id="BN001306">
    <property type="protein sequence ID" value="CBF83084.1"/>
    <property type="molecule type" value="Genomic_DNA"/>
</dbReference>
<dbReference type="Proteomes" id="UP000000560">
    <property type="component" value="Chromosome VI"/>
</dbReference>
<reference evidence="3" key="1">
    <citation type="journal article" date="2005" name="Nature">
        <title>Sequencing of Aspergillus nidulans and comparative analysis with A. fumigatus and A. oryzae.</title>
        <authorList>
            <person name="Galagan J.E."/>
            <person name="Calvo S.E."/>
            <person name="Cuomo C."/>
            <person name="Ma L.J."/>
            <person name="Wortman J.R."/>
            <person name="Batzoglou S."/>
            <person name="Lee S.I."/>
            <person name="Basturkmen M."/>
            <person name="Spevak C.C."/>
            <person name="Clutterbuck J."/>
            <person name="Kapitonov V."/>
            <person name="Jurka J."/>
            <person name="Scazzocchio C."/>
            <person name="Farman M."/>
            <person name="Butler J."/>
            <person name="Purcell S."/>
            <person name="Harris S."/>
            <person name="Braus G.H."/>
            <person name="Draht O."/>
            <person name="Busch S."/>
            <person name="D'Enfert C."/>
            <person name="Bouchier C."/>
            <person name="Goldman G.H."/>
            <person name="Bell-Pedersen D."/>
            <person name="Griffiths-Jones S."/>
            <person name="Doonan J.H."/>
            <person name="Yu J."/>
            <person name="Vienken K."/>
            <person name="Pain A."/>
            <person name="Freitag M."/>
            <person name="Selker E.U."/>
            <person name="Archer D.B."/>
            <person name="Penalva M.A."/>
            <person name="Oakley B.R."/>
            <person name="Momany M."/>
            <person name="Tanaka T."/>
            <person name="Kumagai T."/>
            <person name="Asai K."/>
            <person name="Machida M."/>
            <person name="Nierman W.C."/>
            <person name="Denning D.W."/>
            <person name="Caddick M."/>
            <person name="Hynes M."/>
            <person name="Paoletti M."/>
            <person name="Fischer R."/>
            <person name="Miller B."/>
            <person name="Dyer P."/>
            <person name="Sachs M.S."/>
            <person name="Osmani S.A."/>
            <person name="Birren B.W."/>
        </authorList>
    </citation>
    <scope>NUCLEOTIDE SEQUENCE [LARGE SCALE GENOMIC DNA]</scope>
    <source>
        <strain evidence="3">FGSC A4 / ATCC 38163 / CBS 112.46 / NRRL 194 / M139</strain>
    </source>
</reference>
<accession>C8VI46</accession>
<gene>
    <name evidence="2" type="ORF">ANIA_11381</name>
</gene>
<evidence type="ECO:0000256" key="1">
    <source>
        <dbReference type="SAM" id="SignalP"/>
    </source>
</evidence>
<sequence length="55" mass="6672">MRFSTIIAVSVLLLSGAYAQDREYSCWGHWDWRHRPDCDRWHGNNWFFKIPTNMV</sequence>
<evidence type="ECO:0000313" key="2">
    <source>
        <dbReference type="EMBL" id="CBF83084.1"/>
    </source>
</evidence>
<feature type="chain" id="PRO_5002992206" evidence="1">
    <location>
        <begin position="20"/>
        <end position="55"/>
    </location>
</feature>